<gene>
    <name evidence="1" type="ORF">CLPUN_08490</name>
</gene>
<comment type="caution">
    <text evidence="1">The sequence shown here is derived from an EMBL/GenBank/DDBJ whole genome shotgun (WGS) entry which is preliminary data.</text>
</comment>
<evidence type="ECO:0000313" key="2">
    <source>
        <dbReference type="Proteomes" id="UP000190890"/>
    </source>
</evidence>
<keyword evidence="2" id="KW-1185">Reference proteome</keyword>
<dbReference type="EMBL" id="LZZM01000052">
    <property type="protein sequence ID" value="OOM81805.1"/>
    <property type="molecule type" value="Genomic_DNA"/>
</dbReference>
<dbReference type="AlphaFoldDB" id="A0A1S8TWP0"/>
<organism evidence="1 2">
    <name type="scientific">Clostridium puniceum</name>
    <dbReference type="NCBI Taxonomy" id="29367"/>
    <lineage>
        <taxon>Bacteria</taxon>
        <taxon>Bacillati</taxon>
        <taxon>Bacillota</taxon>
        <taxon>Clostridia</taxon>
        <taxon>Eubacteriales</taxon>
        <taxon>Clostridiaceae</taxon>
        <taxon>Clostridium</taxon>
    </lineage>
</organism>
<dbReference type="STRING" id="29367.CLPUN_08490"/>
<proteinExistence type="predicted"/>
<accession>A0A1S8TWP0</accession>
<evidence type="ECO:0000313" key="1">
    <source>
        <dbReference type="EMBL" id="OOM81805.1"/>
    </source>
</evidence>
<protein>
    <submittedName>
        <fullName evidence="1">Uncharacterized protein</fullName>
    </submittedName>
</protein>
<reference evidence="1 2" key="1">
    <citation type="submission" date="2016-05" db="EMBL/GenBank/DDBJ databases">
        <title>Microbial solvent formation.</title>
        <authorList>
            <person name="Poehlein A."/>
            <person name="Montoya Solano J.D."/>
            <person name="Flitsch S."/>
            <person name="Krabben P."/>
            <person name="Duerre P."/>
            <person name="Daniel R."/>
        </authorList>
    </citation>
    <scope>NUCLEOTIDE SEQUENCE [LARGE SCALE GENOMIC DNA]</scope>
    <source>
        <strain evidence="1 2">DSM 2619</strain>
    </source>
</reference>
<dbReference type="Proteomes" id="UP000190890">
    <property type="component" value="Unassembled WGS sequence"/>
</dbReference>
<dbReference type="RefSeq" id="WP_198944286.1">
    <property type="nucleotide sequence ID" value="NZ_LZZM01000052.1"/>
</dbReference>
<sequence>MKAKIDKNLLKNLYLDEGFTSPEIAKKLNIKVNTVKMCIKRNFGESKLQHKRARLKRKEVEKAINYEATRCMSDGSFIKKNPSIYKTNSNGDIIVNAPEEVLTWDVPKKLKNDDSTELYNKRVIKKYRDTSNESLN</sequence>
<name>A0A1S8TWP0_9CLOT</name>